<proteinExistence type="predicted"/>
<keyword evidence="2" id="KW-1185">Reference proteome</keyword>
<reference evidence="1 2" key="1">
    <citation type="journal article" date="2015" name="Genome Announc.">
        <title>Expanding the biotechnology potential of lactobacilli through comparative genomics of 213 strains and associated genera.</title>
        <authorList>
            <person name="Sun Z."/>
            <person name="Harris H.M."/>
            <person name="McCann A."/>
            <person name="Guo C."/>
            <person name="Argimon S."/>
            <person name="Zhang W."/>
            <person name="Yang X."/>
            <person name="Jeffery I.B."/>
            <person name="Cooney J.C."/>
            <person name="Kagawa T.F."/>
            <person name="Liu W."/>
            <person name="Song Y."/>
            <person name="Salvetti E."/>
            <person name="Wrobel A."/>
            <person name="Rasinkangas P."/>
            <person name="Parkhill J."/>
            <person name="Rea M.C."/>
            <person name="O'Sullivan O."/>
            <person name="Ritari J."/>
            <person name="Douillard F.P."/>
            <person name="Paul Ross R."/>
            <person name="Yang R."/>
            <person name="Briner A.E."/>
            <person name="Felis G.E."/>
            <person name="de Vos W.M."/>
            <person name="Barrangou R."/>
            <person name="Klaenhammer T.R."/>
            <person name="Caufield P.W."/>
            <person name="Cui Y."/>
            <person name="Zhang H."/>
            <person name="O'Toole P.W."/>
        </authorList>
    </citation>
    <scope>NUCLEOTIDE SEQUENCE [LARGE SCALE GENOMIC DNA]</scope>
    <source>
        <strain evidence="1 2">DSM 19906</strain>
    </source>
</reference>
<accession>A0A0R1NVY3</accession>
<dbReference type="EMBL" id="AZEB01000011">
    <property type="protein sequence ID" value="KRL21858.1"/>
    <property type="molecule type" value="Genomic_DNA"/>
</dbReference>
<dbReference type="PATRIC" id="fig|1423766.4.peg.418"/>
<gene>
    <name evidence="1" type="ORF">FC98_GL000412</name>
</gene>
<dbReference type="Proteomes" id="UP000051439">
    <property type="component" value="Unassembled WGS sequence"/>
</dbReference>
<evidence type="ECO:0000313" key="2">
    <source>
        <dbReference type="Proteomes" id="UP000051439"/>
    </source>
</evidence>
<dbReference type="RefSeq" id="WP_054655315.1">
    <property type="nucleotide sequence ID" value="NZ_AZEB01000011.1"/>
</dbReference>
<organism evidence="1 2">
    <name type="scientific">Lentilactobacillus kisonensis DSM 19906 = JCM 15041</name>
    <dbReference type="NCBI Taxonomy" id="1423766"/>
    <lineage>
        <taxon>Bacteria</taxon>
        <taxon>Bacillati</taxon>
        <taxon>Bacillota</taxon>
        <taxon>Bacilli</taxon>
        <taxon>Lactobacillales</taxon>
        <taxon>Lactobacillaceae</taxon>
        <taxon>Lentilactobacillus</taxon>
    </lineage>
</organism>
<name>A0A0R1NVY3_9LACO</name>
<evidence type="ECO:0000313" key="1">
    <source>
        <dbReference type="EMBL" id="KRL21858.1"/>
    </source>
</evidence>
<sequence>MKPISEAQEKKYIAKLLKSDEELYGRVHDAYQVALQEIEDHLNFFIAEYGVAGLLKYVELLKRDSDADRRRLLHFQRATLKDADSQSQNRFKEYSRNAPIDRYHTLNSLIGFSIAGATIATIKLLGRTLNSDFKRDVSRQFNNDRLAKKAGADVVKEANITKREILRNSEKIISTTINGNQWSDNIWLYNDNLVNNVQSLVAKSLRAGLKQADVNQLFPSIRTAKPQTITGLFETNDAYIRRMIVTERARVLDRATTQVFRSQGIAYFDWVTQPGACDKCEAIAEDGPYAVNDANSPSIPDDSHPNCRCTKIAHVSLVPLLGVAGAIAAADHSNKNQTSNDEQ</sequence>
<protein>
    <submittedName>
        <fullName evidence="1">Phage Mu protein F like protein</fullName>
    </submittedName>
</protein>
<dbReference type="AlphaFoldDB" id="A0A0R1NVY3"/>
<comment type="caution">
    <text evidence="1">The sequence shown here is derived from an EMBL/GenBank/DDBJ whole genome shotgun (WGS) entry which is preliminary data.</text>
</comment>